<name>A0A023CW09_9LACO</name>
<dbReference type="OrthoDB" id="1551170at2"/>
<dbReference type="Gene3D" id="1.10.10.10">
    <property type="entry name" value="Winged helix-like DNA-binding domain superfamily/Winged helix DNA-binding domain"/>
    <property type="match status" value="1"/>
</dbReference>
<dbReference type="PATRIC" id="fig|1423806.3.peg.2218"/>
<dbReference type="Pfam" id="PF01047">
    <property type="entry name" value="MarR"/>
    <property type="match status" value="1"/>
</dbReference>
<dbReference type="GO" id="GO:0003677">
    <property type="term" value="F:DNA binding"/>
    <property type="evidence" value="ECO:0007669"/>
    <property type="project" value="UniProtKB-KW"/>
</dbReference>
<protein>
    <recommendedName>
        <fullName evidence="4">HTH marR-type domain-containing protein</fullName>
    </recommendedName>
</protein>
<dbReference type="eggNOG" id="COG1846">
    <property type="taxonomic scope" value="Bacteria"/>
</dbReference>
<evidence type="ECO:0000256" key="1">
    <source>
        <dbReference type="ARBA" id="ARBA00023015"/>
    </source>
</evidence>
<evidence type="ECO:0000313" key="5">
    <source>
        <dbReference type="EMBL" id="KRN05609.1"/>
    </source>
</evidence>
<evidence type="ECO:0000256" key="3">
    <source>
        <dbReference type="ARBA" id="ARBA00023163"/>
    </source>
</evidence>
<dbReference type="InterPro" id="IPR036390">
    <property type="entry name" value="WH_DNA-bd_sf"/>
</dbReference>
<keyword evidence="2" id="KW-0238">DNA-binding</keyword>
<dbReference type="GO" id="GO:0003700">
    <property type="term" value="F:DNA-binding transcription factor activity"/>
    <property type="evidence" value="ECO:0007669"/>
    <property type="project" value="InterPro"/>
</dbReference>
<keyword evidence="6" id="KW-1185">Reference proteome</keyword>
<proteinExistence type="predicted"/>
<dbReference type="STRING" id="1423806.FD15_GL002172"/>
<dbReference type="Proteomes" id="UP000050961">
    <property type="component" value="Unassembled WGS sequence"/>
</dbReference>
<keyword evidence="3" id="KW-0804">Transcription</keyword>
<dbReference type="PROSITE" id="PS50995">
    <property type="entry name" value="HTH_MARR_2"/>
    <property type="match status" value="1"/>
</dbReference>
<dbReference type="SUPFAM" id="SSF46785">
    <property type="entry name" value="Winged helix' DNA-binding domain"/>
    <property type="match status" value="1"/>
</dbReference>
<dbReference type="SMART" id="SM00347">
    <property type="entry name" value="HTH_MARR"/>
    <property type="match status" value="1"/>
</dbReference>
<evidence type="ECO:0000313" key="6">
    <source>
        <dbReference type="Proteomes" id="UP000050961"/>
    </source>
</evidence>
<evidence type="ECO:0000256" key="2">
    <source>
        <dbReference type="ARBA" id="ARBA00023125"/>
    </source>
</evidence>
<dbReference type="PANTHER" id="PTHR42756:SF1">
    <property type="entry name" value="TRANSCRIPTIONAL REPRESSOR OF EMRAB OPERON"/>
    <property type="match status" value="1"/>
</dbReference>
<dbReference type="PANTHER" id="PTHR42756">
    <property type="entry name" value="TRANSCRIPTIONAL REGULATOR, MARR"/>
    <property type="match status" value="1"/>
</dbReference>
<dbReference type="RefSeq" id="WP_051993244.1">
    <property type="nucleotide sequence ID" value="NZ_AYZF01000017.1"/>
</dbReference>
<dbReference type="CDD" id="cd00090">
    <property type="entry name" value="HTH_ARSR"/>
    <property type="match status" value="1"/>
</dbReference>
<keyword evidence="1" id="KW-0805">Transcription regulation</keyword>
<sequence>MRLSLNQCTYFATNRLARETEKIANKAYKPTGLAPTYNYILMTINEEKNINLQELSRLMGIAPSTMSRFIKKLENKNLVKKEYGWRELKLQLTVEGRELLPLVYKCFRQLSSIMSSYLGDSTEKERFVELLNDKNTIFASKKSN</sequence>
<dbReference type="InterPro" id="IPR036388">
    <property type="entry name" value="WH-like_DNA-bd_sf"/>
</dbReference>
<feature type="domain" description="HTH marR-type" evidence="4">
    <location>
        <begin position="1"/>
        <end position="136"/>
    </location>
</feature>
<evidence type="ECO:0000259" key="4">
    <source>
        <dbReference type="PROSITE" id="PS50995"/>
    </source>
</evidence>
<dbReference type="EMBL" id="AYZF01000017">
    <property type="protein sequence ID" value="KRN05609.1"/>
    <property type="molecule type" value="Genomic_DNA"/>
</dbReference>
<dbReference type="AlphaFoldDB" id="A0A023CW09"/>
<comment type="caution">
    <text evidence="5">The sequence shown here is derived from an EMBL/GenBank/DDBJ whole genome shotgun (WGS) entry which is preliminary data.</text>
</comment>
<reference evidence="5 6" key="1">
    <citation type="journal article" date="2015" name="Genome Announc.">
        <title>Expanding the biotechnology potential of lactobacilli through comparative genomics of 213 strains and associated genera.</title>
        <authorList>
            <person name="Sun Z."/>
            <person name="Harris H.M."/>
            <person name="McCann A."/>
            <person name="Guo C."/>
            <person name="Argimon S."/>
            <person name="Zhang W."/>
            <person name="Yang X."/>
            <person name="Jeffery I.B."/>
            <person name="Cooney J.C."/>
            <person name="Kagawa T.F."/>
            <person name="Liu W."/>
            <person name="Song Y."/>
            <person name="Salvetti E."/>
            <person name="Wrobel A."/>
            <person name="Rasinkangas P."/>
            <person name="Parkhill J."/>
            <person name="Rea M.C."/>
            <person name="O'Sullivan O."/>
            <person name="Ritari J."/>
            <person name="Douillard F.P."/>
            <person name="Paul Ross R."/>
            <person name="Yang R."/>
            <person name="Briner A.E."/>
            <person name="Felis G.E."/>
            <person name="de Vos W.M."/>
            <person name="Barrangou R."/>
            <person name="Klaenhammer T.R."/>
            <person name="Caufield P.W."/>
            <person name="Cui Y."/>
            <person name="Zhang H."/>
            <person name="O'Toole P.W."/>
        </authorList>
    </citation>
    <scope>NUCLEOTIDE SEQUENCE [LARGE SCALE GENOMIC DNA]</scope>
    <source>
        <strain evidence="5 6">DSM 21376</strain>
    </source>
</reference>
<accession>A0A023CW09</accession>
<gene>
    <name evidence="5" type="ORF">FD15_GL002172</name>
</gene>
<dbReference type="InterPro" id="IPR000835">
    <property type="entry name" value="HTH_MarR-typ"/>
</dbReference>
<dbReference type="InterPro" id="IPR011991">
    <property type="entry name" value="ArsR-like_HTH"/>
</dbReference>
<organism evidence="5 6">
    <name type="scientific">Liquorilactobacillus sucicola DSM 21376 = JCM 15457</name>
    <dbReference type="NCBI Taxonomy" id="1423806"/>
    <lineage>
        <taxon>Bacteria</taxon>
        <taxon>Bacillati</taxon>
        <taxon>Bacillota</taxon>
        <taxon>Bacilli</taxon>
        <taxon>Lactobacillales</taxon>
        <taxon>Lactobacillaceae</taxon>
        <taxon>Liquorilactobacillus</taxon>
    </lineage>
</organism>